<comment type="caution">
    <text evidence="3">The sequence shown here is derived from an EMBL/GenBank/DDBJ whole genome shotgun (WGS) entry which is preliminary data.</text>
</comment>
<sequence length="489" mass="54974">MPNLTSNGVFVHDTSAETVDEDKLRSAVKLQNSSLSPAIEQKYNDLLHTHKQLQQELKRLQQKDFNARDKDEGQSHHTVSKKFFDTFQSSTDWARDYFKIPFNAFQIDEHELFSESLDRVLCGSCQWPNKKRMNVSHLVQAVVAEVLARRILLVQFAGCPQSTKHVLGQIYDAQLKENESKAYKWRASTFAGYELCGVWSSMDSSTPSESITDLRQKFYKEVADEIEEIVGPIARKHFPNRGDSEERFRRSMGFIEMAGDLAILLNRQAAKLEAMDKSWFERPGAAFVCNDERMKGRLGEECEESEEGFQVDIILRPGFLKYGNDEGENLEKYAVWIPAVVDVSEKGGYEDAPETMSVDMPENNVAVTDINVGPEQPPPHLLDGHAYVVEPTPAEPASAEPASTELVVPLLPHQDQLHPQAAPQAEAAETEPEPSIHPGRGKFPTTPAQAGGANSQTKITRRRDVFLGRMKKAPKKLVSWGRRVLPKSR</sequence>
<name>A0ABR3G5R1_9PEZI</name>
<evidence type="ECO:0000313" key="4">
    <source>
        <dbReference type="Proteomes" id="UP001447188"/>
    </source>
</evidence>
<feature type="compositionally biased region" description="Polar residues" evidence="2">
    <location>
        <begin position="446"/>
        <end position="458"/>
    </location>
</feature>
<reference evidence="3 4" key="1">
    <citation type="submission" date="2024-02" db="EMBL/GenBank/DDBJ databases">
        <title>Discinaceae phylogenomics.</title>
        <authorList>
            <person name="Dirks A.C."/>
            <person name="James T.Y."/>
        </authorList>
    </citation>
    <scope>NUCLEOTIDE SEQUENCE [LARGE SCALE GENOMIC DNA]</scope>
    <source>
        <strain evidence="3 4">ACD0624</strain>
    </source>
</reference>
<protein>
    <submittedName>
        <fullName evidence="3">Uncharacterized protein</fullName>
    </submittedName>
</protein>
<keyword evidence="1" id="KW-0175">Coiled coil</keyword>
<evidence type="ECO:0000256" key="2">
    <source>
        <dbReference type="SAM" id="MobiDB-lite"/>
    </source>
</evidence>
<proteinExistence type="predicted"/>
<evidence type="ECO:0000256" key="1">
    <source>
        <dbReference type="SAM" id="Coils"/>
    </source>
</evidence>
<keyword evidence="4" id="KW-1185">Reference proteome</keyword>
<evidence type="ECO:0000313" key="3">
    <source>
        <dbReference type="EMBL" id="KAL0631249.1"/>
    </source>
</evidence>
<gene>
    <name evidence="3" type="ORF">Q9L58_009891</name>
</gene>
<dbReference type="Proteomes" id="UP001447188">
    <property type="component" value="Unassembled WGS sequence"/>
</dbReference>
<organism evidence="3 4">
    <name type="scientific">Discina gigas</name>
    <dbReference type="NCBI Taxonomy" id="1032678"/>
    <lineage>
        <taxon>Eukaryota</taxon>
        <taxon>Fungi</taxon>
        <taxon>Dikarya</taxon>
        <taxon>Ascomycota</taxon>
        <taxon>Pezizomycotina</taxon>
        <taxon>Pezizomycetes</taxon>
        <taxon>Pezizales</taxon>
        <taxon>Discinaceae</taxon>
        <taxon>Discina</taxon>
    </lineage>
</organism>
<feature type="coiled-coil region" evidence="1">
    <location>
        <begin position="43"/>
        <end position="70"/>
    </location>
</feature>
<dbReference type="EMBL" id="JBBBZM010000275">
    <property type="protein sequence ID" value="KAL0631249.1"/>
    <property type="molecule type" value="Genomic_DNA"/>
</dbReference>
<feature type="region of interest" description="Disordered" evidence="2">
    <location>
        <begin position="416"/>
        <end position="463"/>
    </location>
</feature>
<accession>A0ABR3G5R1</accession>